<evidence type="ECO:0000313" key="17">
    <source>
        <dbReference type="EMBL" id="KAG9060840.1"/>
    </source>
</evidence>
<keyword evidence="12" id="KW-0137">Centromere</keyword>
<dbReference type="OrthoDB" id="538223at2759"/>
<feature type="repeat" description="WD" evidence="14">
    <location>
        <begin position="2408"/>
        <end position="2444"/>
    </location>
</feature>
<dbReference type="InterPro" id="IPR015943">
    <property type="entry name" value="WD40/YVTN_repeat-like_dom_sf"/>
</dbReference>
<feature type="repeat" description="WD" evidence="14">
    <location>
        <begin position="1820"/>
        <end position="1856"/>
    </location>
</feature>
<dbReference type="SUPFAM" id="SSF52540">
    <property type="entry name" value="P-loop containing nucleoside triphosphate hydrolases"/>
    <property type="match status" value="1"/>
</dbReference>
<dbReference type="Gene3D" id="3.80.10.10">
    <property type="entry name" value="Ribonuclease Inhibitor"/>
    <property type="match status" value="3"/>
</dbReference>
<feature type="repeat" description="WD" evidence="14">
    <location>
        <begin position="2030"/>
        <end position="2066"/>
    </location>
</feature>
<feature type="repeat" description="WD" evidence="14">
    <location>
        <begin position="1736"/>
        <end position="1772"/>
    </location>
</feature>
<dbReference type="Pfam" id="PF23948">
    <property type="entry name" value="ARM_5"/>
    <property type="match status" value="1"/>
</dbReference>
<dbReference type="Gene3D" id="2.160.20.80">
    <property type="entry name" value="E3 ubiquitin-protein ligase SopA"/>
    <property type="match status" value="1"/>
</dbReference>
<feature type="repeat" description="WD" evidence="14">
    <location>
        <begin position="1988"/>
        <end position="2024"/>
    </location>
</feature>
<dbReference type="Pfam" id="PF13516">
    <property type="entry name" value="LRR_6"/>
    <property type="match status" value="9"/>
</dbReference>
<keyword evidence="11" id="KW-0779">Telomere</keyword>
<dbReference type="GO" id="GO:0005524">
    <property type="term" value="F:ATP binding"/>
    <property type="evidence" value="ECO:0007669"/>
    <property type="project" value="UniProtKB-KW"/>
</dbReference>
<dbReference type="PRINTS" id="PR00320">
    <property type="entry name" value="GPROTEINBRPT"/>
</dbReference>
<dbReference type="PANTHER" id="PTHR22847:SF637">
    <property type="entry name" value="WD REPEAT DOMAIN 5B"/>
    <property type="match status" value="1"/>
</dbReference>
<evidence type="ECO:0000256" key="9">
    <source>
        <dbReference type="ARBA" id="ARBA00022838"/>
    </source>
</evidence>
<sequence>MSRTHPLDLHEIRSRIASSLGLKDLASCARVSQDWNDSFTPPLYNFVVLSNLGISMESVEKNKHLIRRLEIQRSAYETQSSTTAQDNVVMSVMVNSTLATLILKKTLIGDNGAQALAEALKTNSTLTTLKMSYNSIGDNGAQALAEALKTNSTLTTLKMSYNSIGDNGAQALSEALKTNSTLTTLDLFYNSIGDNGAQALAEALKTNSTLTTLDLFYNSIEDNGAQALSEALKTNSTLTTLKMSYNSIGDNGAQALAEALKTNSTLTTLVLEYTSIGENGAQALAEALNTNSTLTTLGLQINNIGDNGAQALSEALRTNSTLTTLNLKSNKIGDDGAQALSEALKTNSTLTTLDLTGNSIGPNGAQALSEAFKTNSTVAILGITQVNMFNKVSSKRSPLPPQKELELVNIYLEQGRTVSEEGKHEIALVLCEEAEASLSQMKKGVKVAEAVQDVTDLRHGIACAFVKLSKLLDELKKQERAKKSYKKAQEWGYTEAEELSVSTLPSLETAVSIAIQPPLEASVFVAAQPSLKTTKTTQRLLKTTASTAVQPPLETSNSVATQPALCRSATIDIDVSVIGDFFVQDKNPPVIEYKLPESDERLVNTHQLVYCLGLLKAPPSSDDLRQNSALSWVQATRNNEDEQERLNTLTTNLVRAFIRDELKGPTAIAEVACLAPFLNRDDFRCLLELFIGSIEKSTLLDIHSLEGLAKLVQGANEGYLEAADLVKILGVLNTRLQTTHAQTQSYIYQLMLAVSRVLDAMADCKVEGLDRVTLHERLSGYIDKLKGSADPHMVYLAAYAFQALECVPDNESPWQATKRRTGNVMQGVFSLVKAAKGLDIDSFLEGIRHIEDGLDGAVKVFQTLQDGYNNVTALVDSGQGLFEALRDGLSFDSKRSWYSALRGIDRVLRDGQLSKFRTLVLEAPCRRSLAFQWGVCQRLGDLAANTAWDAESREDALEFLAEIYQNDAVWGHHEHIKQKILDILLHLQQQSENAIQAFDSATARKVLQRLGRNGDKARQALYSDCLEQGPSKHPLKISQPPFAPLTLLDRVQNKPDVEEDLRKLRQRRLKERGDAVYIPPQAKANLKASDDVLFALTEKVEEFLASTDQKVLLLLGDSGSGKSTFNREIEHNLWLKYEKATGRIPLYINLSAIDRPEQDMIAKQLRKFELSDSQIRELKTQRKFVLICDGYDESQEKHNLYTTNRLNQTGEWQVQMVVSCRSEYIGMDYRDLFQPSTDTTQFQEAVITPFSRAQVNDYLAKYVITKAPLWTTKQYVDVFDQIPSLQELVKNPFLLTLSLEVLPRLVDPGNNLKATRVTRVTLYDEFVGLWLEQGKKRLGNKDLNPQARADFNRLTDEGFTQNGISFLKDMASAIYKNQAGNPVVTYSRKQDHGKWKEAFFSRENESQLLLEASPLTRSGIQYRFIHKSLLEYFFARSVFEPQEGKEKSVQAAAPARRGSVSSDFSFDDQLVPEEDVEPVTTQPCTADHPLSWRSFVAEPSVLDFLSDRVQQEPLFKDQLLAMIEQSKFNKAMRKAAANAITILVRAGVRFNGADLKGIQIPRADLSGGQFDFAQLEGADLRKANLRNTWIRQADFSKAQMAGVQFGEWPYVQELDVVYCCSYSPNGKTCVFGLADGTISVYDTLTWTKTHTLQEHTSSVRSVAYSPSGHQIASGSDDKAVRLWNTQTGELGPVLSGHTSSVMSVTYSPSGHQIASGSRDQTVRLWDTQTGAPGPVLSGHTSYVMSVAYSPSGRQIASGSWDETVRLWDTQTGAPGPVLSGHTLSVMSVAYSPSGRQIASGSRDETVRLWDTQTGAPGPVLSGHTSYVMSVAYSPSGRQIASGSWDETVRLWDTQTGAPGPVLSGHTSSVMSVAYSPSGRQIASGSRDETVRLWDTQTGAPGPVLSGHTSSVESVAYSPSGHQIASGSWDQTVRLWDTQTGAPGPVLSGHTNSVLSVTYSPSGHQIASSSDDETVRLWDTQTGAPGPVLSGHTLSVESVAYSPSGRQIASGSDDKTVRLWDTQTGAPGPVLSGHTLSVMSVAYSPSGRQIASGSDDKTVRLWDTQTGAPGPVLSGHTLSVMSVAYSPSGRQIASSSDDETVRLWDTHTGAPGPILSGHTLSVRSVAYSPSGYQIASGSDDKTVRLWDTQTGAPGPVLSGHTNSVLSVAYSPSGHQIASGSDDETVRLWDTQTGAPGPVLSGHTSYVMSVAYSPSGHQIASGSWDQTVRLWDTQTGAPGPVLSGHTSYVDCVAYSPSGHQIASGSWDQTVRLWDTQTGAPGPVLSGHTSYVMSVAYSPSGHQIASGSWDQTVRLWDTQTGAPGPVLSGHTNSVESVAYSPSGHQIASGSRDQTVRLWNTHTGAPGPILGGHTNEVLSVAYSPSGYQIASGSLDQTVRLWDTQTGAPGPVLSGHTSYVYSVAYSPTGHQIASGSWDQTVRLWDTQTGAPGPVLSGHTSYVDCVAYSPSGHQIASGSWDQTVRLWDTQTGAPGPVLSGHANAVKSVAYSPSGHQIASGSDDKTVRLWDANSGRCLVVVKDFHGSINSIAWKATPGDTYLVTGCGDTFVRVWQIIEEKGIFQSLLQWSSAHDRLAVSGASMEDAQGLSRVNMRLLQQRGAVGDPKPVITLQTAGNIMSTVVSAASKFKQLRNSKMTTSSFTVYSPVQQLDV</sequence>
<dbReference type="InterPro" id="IPR027417">
    <property type="entry name" value="P-loop_NTPase"/>
</dbReference>
<keyword evidence="10" id="KW-0067">ATP-binding</keyword>
<feature type="repeat" description="WD" evidence="14">
    <location>
        <begin position="2324"/>
        <end position="2360"/>
    </location>
</feature>
<dbReference type="Gene3D" id="2.130.10.10">
    <property type="entry name" value="YVTN repeat-like/Quinoprotein amine dehydrogenase"/>
    <property type="match status" value="7"/>
</dbReference>
<dbReference type="InterPro" id="IPR001646">
    <property type="entry name" value="5peptide_repeat"/>
</dbReference>
<feature type="repeat" description="WD" evidence="14">
    <location>
        <begin position="2114"/>
        <end position="2150"/>
    </location>
</feature>
<evidence type="ECO:0000256" key="12">
    <source>
        <dbReference type="ARBA" id="ARBA00023328"/>
    </source>
</evidence>
<keyword evidence="18" id="KW-1185">Reference proteome</keyword>
<comment type="similarity">
    <text evidence="3">Belongs to the LRWD1 family.</text>
</comment>
<dbReference type="InterPro" id="IPR007111">
    <property type="entry name" value="NACHT_NTPase"/>
</dbReference>
<dbReference type="InterPro" id="IPR032675">
    <property type="entry name" value="LRR_dom_sf"/>
</dbReference>
<accession>A0A9P7XG57</accession>
<organism evidence="17 18">
    <name type="scientific">Linnemannia hyalina</name>
    <dbReference type="NCBI Taxonomy" id="64524"/>
    <lineage>
        <taxon>Eukaryota</taxon>
        <taxon>Fungi</taxon>
        <taxon>Fungi incertae sedis</taxon>
        <taxon>Mucoromycota</taxon>
        <taxon>Mortierellomycotina</taxon>
        <taxon>Mortierellomycetes</taxon>
        <taxon>Mortierellales</taxon>
        <taxon>Mortierellaceae</taxon>
        <taxon>Linnemannia</taxon>
    </lineage>
</organism>
<keyword evidence="5 14" id="KW-0853">WD repeat</keyword>
<dbReference type="InterPro" id="IPR020472">
    <property type="entry name" value="WD40_PAC1"/>
</dbReference>
<dbReference type="EMBL" id="JAHRHY010000029">
    <property type="protein sequence ID" value="KAG9060840.1"/>
    <property type="molecule type" value="Genomic_DNA"/>
</dbReference>
<evidence type="ECO:0000256" key="5">
    <source>
        <dbReference type="ARBA" id="ARBA00022574"/>
    </source>
</evidence>
<feature type="repeat" description="WD" evidence="14">
    <location>
        <begin position="1946"/>
        <end position="1982"/>
    </location>
</feature>
<dbReference type="SUPFAM" id="SSF52047">
    <property type="entry name" value="RNI-like"/>
    <property type="match status" value="1"/>
</dbReference>
<dbReference type="SMART" id="SM00368">
    <property type="entry name" value="LRR_RI"/>
    <property type="match status" value="10"/>
</dbReference>
<evidence type="ECO:0000256" key="2">
    <source>
        <dbReference type="ARBA" id="ARBA00004629"/>
    </source>
</evidence>
<evidence type="ECO:0000256" key="11">
    <source>
        <dbReference type="ARBA" id="ARBA00022895"/>
    </source>
</evidence>
<feature type="repeat" description="WD" evidence="14">
    <location>
        <begin position="2072"/>
        <end position="2108"/>
    </location>
</feature>
<feature type="repeat" description="WD" evidence="14">
    <location>
        <begin position="2492"/>
        <end position="2533"/>
    </location>
</feature>
<dbReference type="InterPro" id="IPR001611">
    <property type="entry name" value="Leu-rich_rpt"/>
</dbReference>
<feature type="repeat" description="WD" evidence="14">
    <location>
        <begin position="1652"/>
        <end position="1693"/>
    </location>
</feature>
<evidence type="ECO:0000313" key="18">
    <source>
        <dbReference type="Proteomes" id="UP000707451"/>
    </source>
</evidence>
<feature type="repeat" description="WD" evidence="14">
    <location>
        <begin position="2282"/>
        <end position="2318"/>
    </location>
</feature>
<protein>
    <recommendedName>
        <fullName evidence="4">Leucine-rich repeat and WD repeat-containing protein 1</fullName>
    </recommendedName>
    <alternativeName>
        <fullName evidence="13">Origin recognition complex-associated protein</fullName>
    </alternativeName>
</protein>
<dbReference type="GO" id="GO:0005634">
    <property type="term" value="C:nucleus"/>
    <property type="evidence" value="ECO:0007669"/>
    <property type="project" value="TreeGrafter"/>
</dbReference>
<gene>
    <name evidence="17" type="ORF">KI688_007909</name>
</gene>
<dbReference type="Gene3D" id="3.40.50.300">
    <property type="entry name" value="P-loop containing nucleotide triphosphate hydrolases"/>
    <property type="match status" value="1"/>
</dbReference>
<dbReference type="SUPFAM" id="SSF50978">
    <property type="entry name" value="WD40 repeat-like"/>
    <property type="match status" value="4"/>
</dbReference>
<feature type="domain" description="NACHT" evidence="15">
    <location>
        <begin position="1111"/>
        <end position="1263"/>
    </location>
</feature>
<name>A0A9P7XG57_9FUNG</name>
<feature type="repeat" description="WD" evidence="14">
    <location>
        <begin position="1904"/>
        <end position="1940"/>
    </location>
</feature>
<evidence type="ECO:0000256" key="4">
    <source>
        <dbReference type="ARBA" id="ARBA00015536"/>
    </source>
</evidence>
<evidence type="ECO:0000256" key="8">
    <source>
        <dbReference type="ARBA" id="ARBA00022741"/>
    </source>
</evidence>
<dbReference type="PROSITE" id="PS50294">
    <property type="entry name" value="WD_REPEATS_REGION"/>
    <property type="match status" value="21"/>
</dbReference>
<feature type="repeat" description="WD" evidence="14">
    <location>
        <begin position="2240"/>
        <end position="2276"/>
    </location>
</feature>
<feature type="repeat" description="WD" evidence="14">
    <location>
        <begin position="2198"/>
        <end position="2234"/>
    </location>
</feature>
<comment type="subcellular location">
    <subcellularLocation>
        <location evidence="2">Chromosome</location>
        <location evidence="2">Centromere</location>
        <location evidence="2">Kinetochore</location>
    </subcellularLocation>
    <subcellularLocation>
        <location evidence="1">Chromosome</location>
        <location evidence="1">Telomere</location>
    </subcellularLocation>
</comment>
<evidence type="ECO:0000259" key="15">
    <source>
        <dbReference type="Pfam" id="PF05729"/>
    </source>
</evidence>
<evidence type="ECO:0000256" key="1">
    <source>
        <dbReference type="ARBA" id="ARBA00004574"/>
    </source>
</evidence>
<dbReference type="CDD" id="cd00116">
    <property type="entry name" value="LRR_RI"/>
    <property type="match status" value="1"/>
</dbReference>
<feature type="repeat" description="WD" evidence="14">
    <location>
        <begin position="1778"/>
        <end position="1814"/>
    </location>
</feature>
<keyword evidence="11" id="KW-0158">Chromosome</keyword>
<dbReference type="GO" id="GO:0000781">
    <property type="term" value="C:chromosome, telomeric region"/>
    <property type="evidence" value="ECO:0007669"/>
    <property type="project" value="UniProtKB-SubCell"/>
</dbReference>
<dbReference type="GO" id="GO:1990234">
    <property type="term" value="C:transferase complex"/>
    <property type="evidence" value="ECO:0007669"/>
    <property type="project" value="UniProtKB-ARBA"/>
</dbReference>
<keyword evidence="8" id="KW-0547">Nucleotide-binding</keyword>
<feature type="repeat" description="WD" evidence="14">
    <location>
        <begin position="2366"/>
        <end position="2402"/>
    </location>
</feature>
<dbReference type="CDD" id="cd00200">
    <property type="entry name" value="WD40"/>
    <property type="match status" value="4"/>
</dbReference>
<dbReference type="PROSITE" id="PS00678">
    <property type="entry name" value="WD_REPEATS_1"/>
    <property type="match status" value="21"/>
</dbReference>
<dbReference type="Pfam" id="PF00400">
    <property type="entry name" value="WD40"/>
    <property type="match status" value="23"/>
</dbReference>
<keyword evidence="6" id="KW-0235">DNA replication</keyword>
<feature type="repeat" description="WD" evidence="14">
    <location>
        <begin position="2156"/>
        <end position="2192"/>
    </location>
</feature>
<dbReference type="GO" id="GO:0000776">
    <property type="term" value="C:kinetochore"/>
    <property type="evidence" value="ECO:0007669"/>
    <property type="project" value="UniProtKB-KW"/>
</dbReference>
<evidence type="ECO:0000256" key="7">
    <source>
        <dbReference type="ARBA" id="ARBA00022737"/>
    </source>
</evidence>
<dbReference type="GO" id="GO:0006260">
    <property type="term" value="P:DNA replication"/>
    <property type="evidence" value="ECO:0007669"/>
    <property type="project" value="UniProtKB-KW"/>
</dbReference>
<reference evidence="17" key="1">
    <citation type="submission" date="2021-06" db="EMBL/GenBank/DDBJ databases">
        <title>Genome Sequence of Mortierella hyaline Strain SCG-10, a Cold-Adapted, Nitrate-Reducing Fungus Isolated from Soil in Minnesota, USA.</title>
        <authorList>
            <person name="Aldossari N."/>
        </authorList>
    </citation>
    <scope>NUCLEOTIDE SEQUENCE</scope>
    <source>
        <strain evidence="17">SCG-10</strain>
    </source>
</reference>
<dbReference type="PROSITE" id="PS00675">
    <property type="entry name" value="SIGMA54_INTERACT_1"/>
    <property type="match status" value="1"/>
</dbReference>
<feature type="repeat" description="WD" evidence="14">
    <location>
        <begin position="1694"/>
        <end position="1730"/>
    </location>
</feature>
<dbReference type="PROSITE" id="PS50082">
    <property type="entry name" value="WD_REPEATS_2"/>
    <property type="match status" value="21"/>
</dbReference>
<dbReference type="InterPro" id="IPR001680">
    <property type="entry name" value="WD40_rpt"/>
</dbReference>
<evidence type="ECO:0000256" key="10">
    <source>
        <dbReference type="ARBA" id="ARBA00022840"/>
    </source>
</evidence>
<dbReference type="SUPFAM" id="SSF141571">
    <property type="entry name" value="Pentapeptide repeat-like"/>
    <property type="match status" value="1"/>
</dbReference>
<dbReference type="InterPro" id="IPR036322">
    <property type="entry name" value="WD40_repeat_dom_sf"/>
</dbReference>
<dbReference type="Proteomes" id="UP000707451">
    <property type="component" value="Unassembled WGS sequence"/>
</dbReference>
<dbReference type="InterPro" id="IPR025662">
    <property type="entry name" value="Sigma_54_int_dom_ATP-bd_1"/>
</dbReference>
<feature type="repeat" description="WD" evidence="14">
    <location>
        <begin position="2450"/>
        <end position="2486"/>
    </location>
</feature>
<dbReference type="InterPro" id="IPR056251">
    <property type="entry name" value="Arm_rpt_dom"/>
</dbReference>
<evidence type="ECO:0000256" key="3">
    <source>
        <dbReference type="ARBA" id="ARBA00007545"/>
    </source>
</evidence>
<feature type="domain" description="Arm-like repeat" evidence="16">
    <location>
        <begin position="633"/>
        <end position="1014"/>
    </location>
</feature>
<proteinExistence type="inferred from homology"/>
<evidence type="ECO:0000259" key="16">
    <source>
        <dbReference type="Pfam" id="PF23948"/>
    </source>
</evidence>
<keyword evidence="7" id="KW-0677">Repeat</keyword>
<dbReference type="Pfam" id="PF00805">
    <property type="entry name" value="Pentapeptide"/>
    <property type="match status" value="1"/>
</dbReference>
<dbReference type="InterPro" id="IPR019775">
    <property type="entry name" value="WD40_repeat_CS"/>
</dbReference>
<dbReference type="SMART" id="SM00320">
    <property type="entry name" value="WD40"/>
    <property type="match status" value="23"/>
</dbReference>
<dbReference type="PANTHER" id="PTHR22847">
    <property type="entry name" value="WD40 REPEAT PROTEIN"/>
    <property type="match status" value="1"/>
</dbReference>
<feature type="repeat" description="WD" evidence="14">
    <location>
        <begin position="1862"/>
        <end position="1898"/>
    </location>
</feature>
<evidence type="ECO:0000256" key="14">
    <source>
        <dbReference type="PROSITE-ProRule" id="PRU00221"/>
    </source>
</evidence>
<keyword evidence="9" id="KW-0995">Kinetochore</keyword>
<dbReference type="Pfam" id="PF05729">
    <property type="entry name" value="NACHT"/>
    <property type="match status" value="1"/>
</dbReference>
<evidence type="ECO:0000256" key="13">
    <source>
        <dbReference type="ARBA" id="ARBA00033046"/>
    </source>
</evidence>
<comment type="caution">
    <text evidence="17">The sequence shown here is derived from an EMBL/GenBank/DDBJ whole genome shotgun (WGS) entry which is preliminary data.</text>
</comment>
<evidence type="ECO:0000256" key="6">
    <source>
        <dbReference type="ARBA" id="ARBA00022705"/>
    </source>
</evidence>